<dbReference type="PANTHER" id="PTHR35176:SF11">
    <property type="entry name" value="PYRIDOXAMINE 5'-PHOSPHATE OXIDASE FAMILY PROTEIN"/>
    <property type="match status" value="1"/>
</dbReference>
<comment type="caution">
    <text evidence="3">The sequence shown here is derived from an EMBL/GenBank/DDBJ whole genome shotgun (WGS) entry which is preliminary data.</text>
</comment>
<protein>
    <recommendedName>
        <fullName evidence="2">Pyridoxamine 5'-phosphate oxidase N-terminal domain-containing protein</fullName>
    </recommendedName>
</protein>
<sequence length="159" mass="17345">MPGIRLAIMRVTDARASVSGMTPSQAPGALTPVSLSNAHFVSLTTFRRSGVGVSTPVWIARFGTFVVITTPAESGKVKRLRNDARVELRPCDRRGAVKPGAPTVQGVAEILSEPEAVTRHEAVFARKYGFEYRVFMLIERIALRGKPARRVILRIAAPH</sequence>
<dbReference type="InterPro" id="IPR019965">
    <property type="entry name" value="PPOX_F420-dep_Rv2061_put"/>
</dbReference>
<name>A0A917B2U1_9MICO</name>
<dbReference type="NCBIfam" id="TIGR03666">
    <property type="entry name" value="Rv2061_F420"/>
    <property type="match status" value="1"/>
</dbReference>
<dbReference type="GO" id="GO:0070967">
    <property type="term" value="F:coenzyme F420 binding"/>
    <property type="evidence" value="ECO:0007669"/>
    <property type="project" value="TreeGrafter"/>
</dbReference>
<reference evidence="3 4" key="1">
    <citation type="journal article" date="2014" name="Int. J. Syst. Evol. Microbiol.">
        <title>Complete genome sequence of Corynebacterium casei LMG S-19264T (=DSM 44701T), isolated from a smear-ripened cheese.</title>
        <authorList>
            <consortium name="US DOE Joint Genome Institute (JGI-PGF)"/>
            <person name="Walter F."/>
            <person name="Albersmeier A."/>
            <person name="Kalinowski J."/>
            <person name="Ruckert C."/>
        </authorList>
    </citation>
    <scope>NUCLEOTIDE SEQUENCE [LARGE SCALE GENOMIC DNA]</scope>
    <source>
        <strain evidence="3 4">CGMCC 1.12976</strain>
    </source>
</reference>
<dbReference type="InterPro" id="IPR012349">
    <property type="entry name" value="Split_barrel_FMN-bd"/>
</dbReference>
<dbReference type="SUPFAM" id="SSF50475">
    <property type="entry name" value="FMN-binding split barrel"/>
    <property type="match status" value="1"/>
</dbReference>
<evidence type="ECO:0000313" key="3">
    <source>
        <dbReference type="EMBL" id="GGF17545.1"/>
    </source>
</evidence>
<dbReference type="Gene3D" id="2.30.110.10">
    <property type="entry name" value="Electron Transport, Fmn-binding Protein, Chain A"/>
    <property type="match status" value="1"/>
</dbReference>
<gene>
    <name evidence="3" type="ORF">GCM10011399_09120</name>
</gene>
<keyword evidence="1" id="KW-0560">Oxidoreductase</keyword>
<dbReference type="AlphaFoldDB" id="A0A917B2U1"/>
<dbReference type="PANTHER" id="PTHR35176">
    <property type="entry name" value="HEME OXYGENASE HI_0854-RELATED"/>
    <property type="match status" value="1"/>
</dbReference>
<organism evidence="3 4">
    <name type="scientific">Subtercola lobariae</name>
    <dbReference type="NCBI Taxonomy" id="1588641"/>
    <lineage>
        <taxon>Bacteria</taxon>
        <taxon>Bacillati</taxon>
        <taxon>Actinomycetota</taxon>
        <taxon>Actinomycetes</taxon>
        <taxon>Micrococcales</taxon>
        <taxon>Microbacteriaceae</taxon>
        <taxon>Subtercola</taxon>
    </lineage>
</organism>
<dbReference type="Pfam" id="PF01243">
    <property type="entry name" value="PNPOx_N"/>
    <property type="match status" value="1"/>
</dbReference>
<evidence type="ECO:0000256" key="1">
    <source>
        <dbReference type="ARBA" id="ARBA00023002"/>
    </source>
</evidence>
<evidence type="ECO:0000313" key="4">
    <source>
        <dbReference type="Proteomes" id="UP000598775"/>
    </source>
</evidence>
<dbReference type="InterPro" id="IPR011576">
    <property type="entry name" value="Pyridox_Oxase_N"/>
</dbReference>
<feature type="domain" description="Pyridoxamine 5'-phosphate oxidase N-terminal" evidence="2">
    <location>
        <begin position="35"/>
        <end position="149"/>
    </location>
</feature>
<keyword evidence="4" id="KW-1185">Reference proteome</keyword>
<dbReference type="EMBL" id="BMGP01000002">
    <property type="protein sequence ID" value="GGF17545.1"/>
    <property type="molecule type" value="Genomic_DNA"/>
</dbReference>
<accession>A0A917B2U1</accession>
<dbReference type="InterPro" id="IPR052019">
    <property type="entry name" value="F420H2_bilvrd_red/Heme_oxyg"/>
</dbReference>
<dbReference type="Proteomes" id="UP000598775">
    <property type="component" value="Unassembled WGS sequence"/>
</dbReference>
<dbReference type="GO" id="GO:0016627">
    <property type="term" value="F:oxidoreductase activity, acting on the CH-CH group of donors"/>
    <property type="evidence" value="ECO:0007669"/>
    <property type="project" value="TreeGrafter"/>
</dbReference>
<proteinExistence type="predicted"/>
<dbReference type="GO" id="GO:0005829">
    <property type="term" value="C:cytosol"/>
    <property type="evidence" value="ECO:0007669"/>
    <property type="project" value="TreeGrafter"/>
</dbReference>
<evidence type="ECO:0000259" key="2">
    <source>
        <dbReference type="Pfam" id="PF01243"/>
    </source>
</evidence>